<dbReference type="InterPro" id="IPR034660">
    <property type="entry name" value="DinB/YfiT-like"/>
</dbReference>
<sequence length="68" mass="7922">MSLHYLQQFCHTIDRWTGFLPGYSLEQLCQRPHPGSWSSGQVYLHLIQDTRFFVEQMEAALAASPMKH</sequence>
<protein>
    <submittedName>
        <fullName evidence="1">DinB family protein</fullName>
    </submittedName>
</protein>
<keyword evidence="2" id="KW-1185">Reference proteome</keyword>
<dbReference type="Gene3D" id="1.20.120.450">
    <property type="entry name" value="dinb family like domain"/>
    <property type="match status" value="1"/>
</dbReference>
<organism evidence="1 2">
    <name type="scientific">Chitinophaga horti</name>
    <dbReference type="NCBI Taxonomy" id="2920382"/>
    <lineage>
        <taxon>Bacteria</taxon>
        <taxon>Pseudomonadati</taxon>
        <taxon>Bacteroidota</taxon>
        <taxon>Chitinophagia</taxon>
        <taxon>Chitinophagales</taxon>
        <taxon>Chitinophagaceae</taxon>
        <taxon>Chitinophaga</taxon>
    </lineage>
</organism>
<evidence type="ECO:0000313" key="2">
    <source>
        <dbReference type="Proteomes" id="UP001162741"/>
    </source>
</evidence>
<name>A0ABY6J7N7_9BACT</name>
<dbReference type="RefSeq" id="WP_264283398.1">
    <property type="nucleotide sequence ID" value="NZ_CP107006.1"/>
</dbReference>
<evidence type="ECO:0000313" key="1">
    <source>
        <dbReference type="EMBL" id="UYQ95705.1"/>
    </source>
</evidence>
<dbReference type="SUPFAM" id="SSF109854">
    <property type="entry name" value="DinB/YfiT-like putative metalloenzymes"/>
    <property type="match status" value="1"/>
</dbReference>
<reference evidence="1" key="1">
    <citation type="submission" date="2022-10" db="EMBL/GenBank/DDBJ databases">
        <title>Chitinophaga sp. nov., isolated from soil.</title>
        <authorList>
            <person name="Jeon C.O."/>
        </authorList>
    </citation>
    <scope>NUCLEOTIDE SEQUENCE</scope>
    <source>
        <strain evidence="1">R8</strain>
    </source>
</reference>
<accession>A0ABY6J7N7</accession>
<dbReference type="EMBL" id="CP107006">
    <property type="protein sequence ID" value="UYQ95705.1"/>
    <property type="molecule type" value="Genomic_DNA"/>
</dbReference>
<proteinExistence type="predicted"/>
<dbReference type="Proteomes" id="UP001162741">
    <property type="component" value="Chromosome"/>
</dbReference>
<gene>
    <name evidence="1" type="ORF">MKQ68_11390</name>
</gene>